<accession>A0ABS8CYW5</accession>
<dbReference type="InterPro" id="IPR038601">
    <property type="entry name" value="MttB-like_sf"/>
</dbReference>
<evidence type="ECO:0000313" key="2">
    <source>
        <dbReference type="Proteomes" id="UP001299409"/>
    </source>
</evidence>
<organism evidence="1 2">
    <name type="scientific">Intestinibacter bartlettii</name>
    <dbReference type="NCBI Taxonomy" id="261299"/>
    <lineage>
        <taxon>Bacteria</taxon>
        <taxon>Bacillati</taxon>
        <taxon>Bacillota</taxon>
        <taxon>Clostridia</taxon>
        <taxon>Peptostreptococcales</taxon>
        <taxon>Peptostreptococcaceae</taxon>
        <taxon>Intestinibacter</taxon>
    </lineage>
</organism>
<evidence type="ECO:0000313" key="1">
    <source>
        <dbReference type="EMBL" id="MCB5446659.1"/>
    </source>
</evidence>
<protein>
    <submittedName>
        <fullName evidence="1">Uncharacterized protein</fullName>
    </submittedName>
</protein>
<gene>
    <name evidence="1" type="ORF">LIP50_10630</name>
</gene>
<proteinExistence type="predicted"/>
<dbReference type="Proteomes" id="UP001299409">
    <property type="component" value="Unassembled WGS sequence"/>
</dbReference>
<name>A0ABS8CYW5_9FIRM</name>
<reference evidence="1 2" key="1">
    <citation type="submission" date="2021-10" db="EMBL/GenBank/DDBJ databases">
        <title>Collection of gut derived symbiotic bacterial strains cultured from healthy donors.</title>
        <authorList>
            <person name="Lin H."/>
            <person name="Littmann E."/>
            <person name="Claire K."/>
            <person name="Pamer E."/>
        </authorList>
    </citation>
    <scope>NUCLEOTIDE SEQUENCE [LARGE SCALE GENOMIC DNA]</scope>
    <source>
        <strain evidence="1 2">MSK.17.68</strain>
    </source>
</reference>
<comment type="caution">
    <text evidence="1">The sequence shown here is derived from an EMBL/GenBank/DDBJ whole genome shotgun (WGS) entry which is preliminary data.</text>
</comment>
<dbReference type="EMBL" id="JAJBMB010000010">
    <property type="protein sequence ID" value="MCB5446659.1"/>
    <property type="molecule type" value="Genomic_DNA"/>
</dbReference>
<sequence>NQKHTVKNCRKAYIPQVSLRTSLPEGMDPNEQLYESMHKRMEKQLAAYVKPELDPEIEKQLDEFMLSIGMKQEDIDKI</sequence>
<dbReference type="RefSeq" id="WP_330656521.1">
    <property type="nucleotide sequence ID" value="NZ_JAJBMB010000010.1"/>
</dbReference>
<keyword evidence="2" id="KW-1185">Reference proteome</keyword>
<dbReference type="Gene3D" id="3.20.20.480">
    <property type="entry name" value="Trimethylamine methyltransferase-like"/>
    <property type="match status" value="1"/>
</dbReference>
<feature type="non-terminal residue" evidence="1">
    <location>
        <position position="1"/>
    </location>
</feature>